<evidence type="ECO:0000313" key="5">
    <source>
        <dbReference type="Proteomes" id="UP000605846"/>
    </source>
</evidence>
<evidence type="ECO:0000256" key="2">
    <source>
        <dbReference type="SAM" id="MobiDB-lite"/>
    </source>
</evidence>
<proteinExistence type="inferred from homology"/>
<dbReference type="AlphaFoldDB" id="A0A8H7ES56"/>
<feature type="domain" description="GAF" evidence="3">
    <location>
        <begin position="121"/>
        <end position="223"/>
    </location>
</feature>
<dbReference type="InterPro" id="IPR029016">
    <property type="entry name" value="GAF-like_dom_sf"/>
</dbReference>
<feature type="region of interest" description="Disordered" evidence="2">
    <location>
        <begin position="360"/>
        <end position="387"/>
    </location>
</feature>
<feature type="compositionally biased region" description="Low complexity" evidence="2">
    <location>
        <begin position="505"/>
        <end position="519"/>
    </location>
</feature>
<dbReference type="InterPro" id="IPR051330">
    <property type="entry name" value="Phosphatase_reg/MetRdx"/>
</dbReference>
<dbReference type="InterPro" id="IPR000614">
    <property type="entry name" value="FRMsr_CS"/>
</dbReference>
<comment type="similarity">
    <text evidence="1">Belongs to the free Met sulfoxide reductase family.</text>
</comment>
<dbReference type="Pfam" id="PF13185">
    <property type="entry name" value="GAF_2"/>
    <property type="match status" value="1"/>
</dbReference>
<dbReference type="EMBL" id="JABAYA010000021">
    <property type="protein sequence ID" value="KAF7729844.1"/>
    <property type="molecule type" value="Genomic_DNA"/>
</dbReference>
<comment type="caution">
    <text evidence="4">The sequence shown here is derived from an EMBL/GenBank/DDBJ whole genome shotgun (WGS) entry which is preliminary data.</text>
</comment>
<dbReference type="PANTHER" id="PTHR21021:SF15">
    <property type="entry name" value="FREE METHIONINE-R-SULFOXIDE REDUCTASE"/>
    <property type="match status" value="1"/>
</dbReference>
<keyword evidence="5" id="KW-1185">Reference proteome</keyword>
<feature type="compositionally biased region" description="Low complexity" evidence="2">
    <location>
        <begin position="545"/>
        <end position="556"/>
    </location>
</feature>
<dbReference type="InterPro" id="IPR003018">
    <property type="entry name" value="GAF"/>
</dbReference>
<dbReference type="PROSITE" id="PS01320">
    <property type="entry name" value="UPF0067"/>
    <property type="match status" value="1"/>
</dbReference>
<dbReference type="SUPFAM" id="SSF55781">
    <property type="entry name" value="GAF domain-like"/>
    <property type="match status" value="1"/>
</dbReference>
<reference evidence="4" key="1">
    <citation type="submission" date="2020-01" db="EMBL/GenBank/DDBJ databases">
        <title>Genome Sequencing of Three Apophysomyces-Like Fungal Strains Confirms a Novel Fungal Genus in the Mucoromycota with divergent Burkholderia-like Endosymbiotic Bacteria.</title>
        <authorList>
            <person name="Stajich J.E."/>
            <person name="Macias A.M."/>
            <person name="Carter-House D."/>
            <person name="Lovett B."/>
            <person name="Kasson L.R."/>
            <person name="Berry K."/>
            <person name="Grigoriev I."/>
            <person name="Chang Y."/>
            <person name="Spatafora J."/>
            <person name="Kasson M.T."/>
        </authorList>
    </citation>
    <scope>NUCLEOTIDE SEQUENCE</scope>
    <source>
        <strain evidence="4">NRRL A-21654</strain>
    </source>
</reference>
<feature type="region of interest" description="Disordered" evidence="2">
    <location>
        <begin position="505"/>
        <end position="601"/>
    </location>
</feature>
<feature type="compositionally biased region" description="Basic residues" evidence="2">
    <location>
        <begin position="580"/>
        <end position="599"/>
    </location>
</feature>
<evidence type="ECO:0000256" key="1">
    <source>
        <dbReference type="ARBA" id="ARBA00038454"/>
    </source>
</evidence>
<protein>
    <recommendedName>
        <fullName evidence="3">GAF domain-containing protein</fullName>
    </recommendedName>
</protein>
<feature type="region of interest" description="Disordered" evidence="2">
    <location>
        <begin position="273"/>
        <end position="304"/>
    </location>
</feature>
<dbReference type="FunFam" id="3.30.450.40:FF:000008">
    <property type="entry name" value="GAF domain-containing proteins"/>
    <property type="match status" value="1"/>
</dbReference>
<accession>A0A8H7ES56</accession>
<dbReference type="GO" id="GO:0005829">
    <property type="term" value="C:cytosol"/>
    <property type="evidence" value="ECO:0007669"/>
    <property type="project" value="TreeGrafter"/>
</dbReference>
<dbReference type="GO" id="GO:0033745">
    <property type="term" value="F:L-methionine-(R)-S-oxide reductase activity"/>
    <property type="evidence" value="ECO:0007669"/>
    <property type="project" value="TreeGrafter"/>
</dbReference>
<evidence type="ECO:0000259" key="3">
    <source>
        <dbReference type="Pfam" id="PF13185"/>
    </source>
</evidence>
<dbReference type="OrthoDB" id="15735at2759"/>
<feature type="compositionally biased region" description="Polar residues" evidence="2">
    <location>
        <begin position="533"/>
        <end position="542"/>
    </location>
</feature>
<name>A0A8H7ES56_9FUNG</name>
<gene>
    <name evidence="4" type="ORF">EC973_003578</name>
</gene>
<feature type="compositionally biased region" description="Acidic residues" evidence="2">
    <location>
        <begin position="280"/>
        <end position="304"/>
    </location>
</feature>
<dbReference type="Gene3D" id="3.30.450.40">
    <property type="match status" value="1"/>
</dbReference>
<dbReference type="Proteomes" id="UP000605846">
    <property type="component" value="Unassembled WGS sequence"/>
</dbReference>
<sequence length="691" mass="76129">MQAFIALKATWQNVRIKILHTTAKSAFVSKLPTRIIVVLDSYSNIISVGESSNEDQKMKDVPALSDSNVSKEAFYELLRDQIKAIVEDQTFWVTNLSNASAVIYHGLQSLEQFQKKPINWAGFYVTDPKEPNKLILGPFQGKIACTEIPFGKGVCGKAAQTMETQIVKDVHAFPGHIACDAASRSEIVVPLVVEGVIGVLDIDCEEPEGFSEEDRVGLEAVAKVIIESCVCLVLPSNPIKCIDEAKCESIQEEENVLRSLNIINQEAITDVSTITVGSTDEAEEEEDDENDDDDDDNYDDDDDAPIETFVRKVNSDESATGEDVILEQCLDTLGLSIMDEGGKKNSLKRRLRKVLKISTRASTPPTPPLTPCRSPSTPFPSQGRPTCTEQKYQTMTPVPLAKTYRNGTTAYSPQLNTKTICANNDEWIASSSISSCSSTLSAASFSTTADSCVSYATSHTAAYNTCPLPSVASSPPPLITPDIQPRPSCSSRFISAFQKFTSKKSSSISAKKNSNNALSDALQSRPAVKPMPTKSSTFTNKLKSTRMTRSLSSSSLVPNWSRRGKDTRRKSTANSAYSGRSKKPTKSILKHPQPLKHRNGSSDDLLPLFHVQQEQRLRIAQYKKKSISFAKVAAVCETYSKQDYDRSSDPDAVCTRLTAAMAQRIKEELNQYKLQEMQVHQQSRVNTHFFL</sequence>
<evidence type="ECO:0000313" key="4">
    <source>
        <dbReference type="EMBL" id="KAF7729844.1"/>
    </source>
</evidence>
<organism evidence="4 5">
    <name type="scientific">Apophysomyces ossiformis</name>
    <dbReference type="NCBI Taxonomy" id="679940"/>
    <lineage>
        <taxon>Eukaryota</taxon>
        <taxon>Fungi</taxon>
        <taxon>Fungi incertae sedis</taxon>
        <taxon>Mucoromycota</taxon>
        <taxon>Mucoromycotina</taxon>
        <taxon>Mucoromycetes</taxon>
        <taxon>Mucorales</taxon>
        <taxon>Mucorineae</taxon>
        <taxon>Mucoraceae</taxon>
        <taxon>Apophysomyces</taxon>
    </lineage>
</organism>
<dbReference type="PANTHER" id="PTHR21021">
    <property type="entry name" value="GAF/PUTATIVE CYTOSKELETAL PROTEIN"/>
    <property type="match status" value="1"/>
</dbReference>